<dbReference type="EMBL" id="JAEIJD010000004">
    <property type="protein sequence ID" value="MBI6629704.1"/>
    <property type="molecule type" value="Genomic_DNA"/>
</dbReference>
<proteinExistence type="inferred from homology"/>
<dbReference type="RefSeq" id="WP_198685725.1">
    <property type="nucleotide sequence ID" value="NZ_JAEIJD010000004.1"/>
</dbReference>
<organism evidence="3 4">
    <name type="scientific">Pontibaca salina</name>
    <dbReference type="NCBI Taxonomy" id="2795731"/>
    <lineage>
        <taxon>Bacteria</taxon>
        <taxon>Pseudomonadati</taxon>
        <taxon>Pseudomonadota</taxon>
        <taxon>Alphaproteobacteria</taxon>
        <taxon>Rhodobacterales</taxon>
        <taxon>Roseobacteraceae</taxon>
        <taxon>Pontibaca</taxon>
    </lineage>
</organism>
<comment type="catalytic activity">
    <reaction evidence="2">
        <text>a 3'-end 2',3'-cyclophospho-ribonucleotide-RNA + H2O = a 3'-end 2'-phospho-ribonucleotide-RNA + H(+)</text>
        <dbReference type="Rhea" id="RHEA:11828"/>
        <dbReference type="Rhea" id="RHEA-COMP:10464"/>
        <dbReference type="Rhea" id="RHEA-COMP:17353"/>
        <dbReference type="ChEBI" id="CHEBI:15377"/>
        <dbReference type="ChEBI" id="CHEBI:15378"/>
        <dbReference type="ChEBI" id="CHEBI:83064"/>
        <dbReference type="ChEBI" id="CHEBI:173113"/>
        <dbReference type="EC" id="3.1.4.58"/>
    </reaction>
</comment>
<reference evidence="3" key="1">
    <citation type="submission" date="2020-12" db="EMBL/GenBank/DDBJ databases">
        <title>Pontibaca salina gen. nov., sp. nov., isolated from marine sediment.</title>
        <authorList>
            <person name="Bo J."/>
            <person name="Wang S."/>
            <person name="Song X."/>
            <person name="Du Z."/>
        </authorList>
    </citation>
    <scope>NUCLEOTIDE SEQUENCE</scope>
    <source>
        <strain evidence="3">S1109L</strain>
    </source>
</reference>
<dbReference type="PANTHER" id="PTHR35561:SF1">
    <property type="entry name" value="RNA 2',3'-CYCLIC PHOSPHODIESTERASE"/>
    <property type="match status" value="1"/>
</dbReference>
<protein>
    <recommendedName>
        <fullName evidence="2">RNA 2',3'-cyclic phosphodiesterase</fullName>
        <shortName evidence="2">RNA 2',3'-CPDase</shortName>
        <ecNumber evidence="2">3.1.4.58</ecNumber>
    </recommendedName>
</protein>
<feature type="short sequence motif" description="HXTX 1" evidence="2">
    <location>
        <begin position="36"/>
        <end position="39"/>
    </location>
</feature>
<comment type="function">
    <text evidence="2">Hydrolyzes RNA 2',3'-cyclic phosphodiester to an RNA 2'-phosphomonoester.</text>
</comment>
<dbReference type="SUPFAM" id="SSF55144">
    <property type="entry name" value="LigT-like"/>
    <property type="match status" value="1"/>
</dbReference>
<feature type="active site" description="Proton acceptor" evidence="2">
    <location>
        <position position="119"/>
    </location>
</feature>
<comment type="similarity">
    <text evidence="2">Belongs to the 2H phosphoesterase superfamily. ThpR family.</text>
</comment>
<dbReference type="AlphaFoldDB" id="A0A934HK75"/>
<keyword evidence="4" id="KW-1185">Reference proteome</keyword>
<dbReference type="Proteomes" id="UP000613255">
    <property type="component" value="Unassembled WGS sequence"/>
</dbReference>
<dbReference type="HAMAP" id="MF_01940">
    <property type="entry name" value="RNA_CPDase"/>
    <property type="match status" value="1"/>
</dbReference>
<dbReference type="Gene3D" id="3.90.1140.10">
    <property type="entry name" value="Cyclic phosphodiesterase"/>
    <property type="match status" value="1"/>
</dbReference>
<sequence>MRSFVAITPPDMVREALLRVQETLPIGRPVPGENLHLTLAFLDDQPEQLLRDLHEELAEVPAGAFDLELAGLGAFGGAAPRILFAQVGPSDALDRLHRAVVAAARRVGISLPRERFRPHITLIRFPGRLSSLSQRQLRGFLDTHATTQLPGFTVQDFTLFHSTLHRGGARHEELASYDLREIPLTI</sequence>
<evidence type="ECO:0000313" key="3">
    <source>
        <dbReference type="EMBL" id="MBI6629704.1"/>
    </source>
</evidence>
<dbReference type="PANTHER" id="PTHR35561">
    <property type="entry name" value="RNA 2',3'-CYCLIC PHOSPHODIESTERASE"/>
    <property type="match status" value="1"/>
</dbReference>
<dbReference type="InterPro" id="IPR009097">
    <property type="entry name" value="Cyclic_Pdiesterase"/>
</dbReference>
<feature type="active site" description="Proton donor" evidence="2">
    <location>
        <position position="36"/>
    </location>
</feature>
<dbReference type="GO" id="GO:0008664">
    <property type="term" value="F:RNA 2',3'-cyclic 3'-phosphodiesterase activity"/>
    <property type="evidence" value="ECO:0007669"/>
    <property type="project" value="UniProtKB-EC"/>
</dbReference>
<evidence type="ECO:0000256" key="1">
    <source>
        <dbReference type="ARBA" id="ARBA00022801"/>
    </source>
</evidence>
<comment type="caution">
    <text evidence="3">The sequence shown here is derived from an EMBL/GenBank/DDBJ whole genome shotgun (WGS) entry which is preliminary data.</text>
</comment>
<dbReference type="NCBIfam" id="TIGR02258">
    <property type="entry name" value="2_5_ligase"/>
    <property type="match status" value="1"/>
</dbReference>
<accession>A0A934HK75</accession>
<name>A0A934HK75_9RHOB</name>
<dbReference type="GO" id="GO:0004113">
    <property type="term" value="F:2',3'-cyclic-nucleotide 3'-phosphodiesterase activity"/>
    <property type="evidence" value="ECO:0007669"/>
    <property type="project" value="InterPro"/>
</dbReference>
<feature type="short sequence motif" description="HXTX 2" evidence="2">
    <location>
        <begin position="119"/>
        <end position="122"/>
    </location>
</feature>
<dbReference type="InterPro" id="IPR004175">
    <property type="entry name" value="RNA_CPDase"/>
</dbReference>
<dbReference type="Pfam" id="PF13563">
    <property type="entry name" value="2_5_RNA_ligase2"/>
    <property type="match status" value="1"/>
</dbReference>
<keyword evidence="1 2" id="KW-0378">Hydrolase</keyword>
<dbReference type="EC" id="3.1.4.58" evidence="2"/>
<evidence type="ECO:0000313" key="4">
    <source>
        <dbReference type="Proteomes" id="UP000613255"/>
    </source>
</evidence>
<gene>
    <name evidence="3" type="primary">thpR</name>
    <name evidence="3" type="ORF">JAO82_07370</name>
</gene>
<evidence type="ECO:0000256" key="2">
    <source>
        <dbReference type="HAMAP-Rule" id="MF_01940"/>
    </source>
</evidence>